<dbReference type="PANTHER" id="PTHR39168:SF2">
    <property type="entry name" value="HTH-TYPE TRANSCRIPTIONAL REGULATOR CMTR"/>
    <property type="match status" value="1"/>
</dbReference>
<evidence type="ECO:0000313" key="3">
    <source>
        <dbReference type="EMBL" id="PRX97228.1"/>
    </source>
</evidence>
<dbReference type="GO" id="GO:0097063">
    <property type="term" value="F:cadmium ion sensor activity"/>
    <property type="evidence" value="ECO:0007669"/>
    <property type="project" value="TreeGrafter"/>
</dbReference>
<evidence type="ECO:0000259" key="2">
    <source>
        <dbReference type="PROSITE" id="PS50987"/>
    </source>
</evidence>
<dbReference type="InterPro" id="IPR036390">
    <property type="entry name" value="WH_DNA-bd_sf"/>
</dbReference>
<feature type="compositionally biased region" description="Basic and acidic residues" evidence="1">
    <location>
        <begin position="104"/>
        <end position="114"/>
    </location>
</feature>
<dbReference type="GO" id="GO:0010288">
    <property type="term" value="P:response to lead ion"/>
    <property type="evidence" value="ECO:0007669"/>
    <property type="project" value="TreeGrafter"/>
</dbReference>
<feature type="domain" description="HTH arsR-type" evidence="2">
    <location>
        <begin position="6"/>
        <end position="100"/>
    </location>
</feature>
<evidence type="ECO:0000256" key="1">
    <source>
        <dbReference type="SAM" id="MobiDB-lite"/>
    </source>
</evidence>
<sequence length="151" mass="15898">MILMLTADARLASIRRLGRALADPTRCRLLLALAEGPAYPAQLARSLDLTRQNVSNHLSCLRGCGLVRARPEGRQTRYELIDPALAHALDDVLRIVSVVEEHSSPDDAEVRADGGRPAAIGPDLDRARMHPAHTAAADAAAGLSGAAGSAP</sequence>
<comment type="caution">
    <text evidence="3">The sequence shown here is derived from an EMBL/GenBank/DDBJ whole genome shotgun (WGS) entry which is preliminary data.</text>
</comment>
<dbReference type="InterPro" id="IPR036388">
    <property type="entry name" value="WH-like_DNA-bd_sf"/>
</dbReference>
<reference evidence="3 4" key="1">
    <citation type="submission" date="2018-03" db="EMBL/GenBank/DDBJ databases">
        <title>Genomic Encyclopedia of Archaeal and Bacterial Type Strains, Phase II (KMG-II): from individual species to whole genera.</title>
        <authorList>
            <person name="Goeker M."/>
        </authorList>
    </citation>
    <scope>NUCLEOTIDE SEQUENCE [LARGE SCALE GENOMIC DNA]</scope>
    <source>
        <strain evidence="3 4">DSM 45601</strain>
    </source>
</reference>
<dbReference type="InterPro" id="IPR001845">
    <property type="entry name" value="HTH_ArsR_DNA-bd_dom"/>
</dbReference>
<name>A0A2T0Q0B9_9ACTN</name>
<dbReference type="OrthoDB" id="3401849at2"/>
<dbReference type="AlphaFoldDB" id="A0A2T0Q0B9"/>
<evidence type="ECO:0000313" key="4">
    <source>
        <dbReference type="Proteomes" id="UP000237846"/>
    </source>
</evidence>
<dbReference type="PROSITE" id="PS50987">
    <property type="entry name" value="HTH_ARSR_2"/>
    <property type="match status" value="1"/>
</dbReference>
<dbReference type="NCBIfam" id="NF033788">
    <property type="entry name" value="HTH_metalloreg"/>
    <property type="match status" value="1"/>
</dbReference>
<dbReference type="SMART" id="SM00418">
    <property type="entry name" value="HTH_ARSR"/>
    <property type="match status" value="1"/>
</dbReference>
<dbReference type="InterPro" id="IPR052543">
    <property type="entry name" value="HTH_Metal-responsive_Reg"/>
</dbReference>
<dbReference type="GO" id="GO:0032791">
    <property type="term" value="F:lead ion binding"/>
    <property type="evidence" value="ECO:0007669"/>
    <property type="project" value="TreeGrafter"/>
</dbReference>
<dbReference type="GO" id="GO:0003677">
    <property type="term" value="F:DNA binding"/>
    <property type="evidence" value="ECO:0007669"/>
    <property type="project" value="TreeGrafter"/>
</dbReference>
<dbReference type="CDD" id="cd00090">
    <property type="entry name" value="HTH_ARSR"/>
    <property type="match status" value="1"/>
</dbReference>
<proteinExistence type="predicted"/>
<organism evidence="3 4">
    <name type="scientific">Allonocardiopsis opalescens</name>
    <dbReference type="NCBI Taxonomy" id="1144618"/>
    <lineage>
        <taxon>Bacteria</taxon>
        <taxon>Bacillati</taxon>
        <taxon>Actinomycetota</taxon>
        <taxon>Actinomycetes</taxon>
        <taxon>Streptosporangiales</taxon>
        <taxon>Allonocardiopsis</taxon>
    </lineage>
</organism>
<feature type="region of interest" description="Disordered" evidence="1">
    <location>
        <begin position="104"/>
        <end position="124"/>
    </location>
</feature>
<dbReference type="Gene3D" id="1.10.10.10">
    <property type="entry name" value="Winged helix-like DNA-binding domain superfamily/Winged helix DNA-binding domain"/>
    <property type="match status" value="1"/>
</dbReference>
<gene>
    <name evidence="3" type="ORF">CLV72_106264</name>
</gene>
<dbReference type="PANTHER" id="PTHR39168">
    <property type="entry name" value="TRANSCRIPTIONAL REGULATOR-RELATED"/>
    <property type="match status" value="1"/>
</dbReference>
<dbReference type="PRINTS" id="PR00778">
    <property type="entry name" value="HTHARSR"/>
</dbReference>
<dbReference type="InterPro" id="IPR011991">
    <property type="entry name" value="ArsR-like_HTH"/>
</dbReference>
<keyword evidence="4" id="KW-1185">Reference proteome</keyword>
<protein>
    <submittedName>
        <fullName evidence="3">ArsR family transcriptional regulator</fullName>
    </submittedName>
</protein>
<dbReference type="SUPFAM" id="SSF46785">
    <property type="entry name" value="Winged helix' DNA-binding domain"/>
    <property type="match status" value="1"/>
</dbReference>
<accession>A0A2T0Q0B9</accession>
<dbReference type="EMBL" id="PVZC01000006">
    <property type="protein sequence ID" value="PRX97228.1"/>
    <property type="molecule type" value="Genomic_DNA"/>
</dbReference>
<dbReference type="GO" id="GO:0046686">
    <property type="term" value="P:response to cadmium ion"/>
    <property type="evidence" value="ECO:0007669"/>
    <property type="project" value="TreeGrafter"/>
</dbReference>
<dbReference type="GO" id="GO:0003700">
    <property type="term" value="F:DNA-binding transcription factor activity"/>
    <property type="evidence" value="ECO:0007669"/>
    <property type="project" value="InterPro"/>
</dbReference>
<dbReference type="Proteomes" id="UP000237846">
    <property type="component" value="Unassembled WGS sequence"/>
</dbReference>
<dbReference type="Pfam" id="PF01022">
    <property type="entry name" value="HTH_5"/>
    <property type="match status" value="1"/>
</dbReference>